<evidence type="ECO:0000256" key="5">
    <source>
        <dbReference type="ARBA" id="ARBA00023204"/>
    </source>
</evidence>
<name>A0A085NP69_9BILA</name>
<keyword evidence="3" id="KW-0227">DNA damage</keyword>
<dbReference type="GO" id="GO:0033063">
    <property type="term" value="C:Rad51B-Rad51C-Rad51D-XRCC2 complex"/>
    <property type="evidence" value="ECO:0007669"/>
    <property type="project" value="TreeGrafter"/>
</dbReference>
<dbReference type="GO" id="GO:0033065">
    <property type="term" value="C:Rad51C-XRCC3 complex"/>
    <property type="evidence" value="ECO:0007669"/>
    <property type="project" value="TreeGrafter"/>
</dbReference>
<reference evidence="9" key="1">
    <citation type="journal article" date="2014" name="Nat. Genet.">
        <title>Genome and transcriptome of the porcine whipworm Trichuris suis.</title>
        <authorList>
            <person name="Jex A.R."/>
            <person name="Nejsum P."/>
            <person name="Schwarz E.M."/>
            <person name="Hu L."/>
            <person name="Young N.D."/>
            <person name="Hall R.S."/>
            <person name="Korhonen P.K."/>
            <person name="Liao S."/>
            <person name="Thamsborg S."/>
            <person name="Xia J."/>
            <person name="Xu P."/>
            <person name="Wang S."/>
            <person name="Scheerlinck J.P."/>
            <person name="Hofmann A."/>
            <person name="Sternberg P.W."/>
            <person name="Wang J."/>
            <person name="Gasser R.B."/>
        </authorList>
    </citation>
    <scope>NUCLEOTIDE SEQUENCE [LARGE SCALE GENOMIC DNA]</scope>
    <source>
        <strain evidence="9">DCEP-RM93F</strain>
    </source>
</reference>
<dbReference type="EMBL" id="KL367483">
    <property type="protein sequence ID" value="KFD71265.1"/>
    <property type="molecule type" value="Genomic_DNA"/>
</dbReference>
<proteinExistence type="predicted"/>
<dbReference type="InterPro" id="IPR013632">
    <property type="entry name" value="Rad51_C"/>
</dbReference>
<dbReference type="Proteomes" id="UP000030758">
    <property type="component" value="Unassembled WGS sequence"/>
</dbReference>
<dbReference type="PANTHER" id="PTHR46239:SF1">
    <property type="entry name" value="DNA REPAIR PROTEIN RAD51 HOMOLOG 3"/>
    <property type="match status" value="1"/>
</dbReference>
<protein>
    <recommendedName>
        <fullName evidence="7">DNA repair protein RAD51 homolog 3</fullName>
    </recommendedName>
</protein>
<keyword evidence="2" id="KW-0547">Nucleotide-binding</keyword>
<evidence type="ECO:0000256" key="3">
    <source>
        <dbReference type="ARBA" id="ARBA00022763"/>
    </source>
</evidence>
<dbReference type="Pfam" id="PF08423">
    <property type="entry name" value="Rad51"/>
    <property type="match status" value="2"/>
</dbReference>
<dbReference type="GO" id="GO:0008821">
    <property type="term" value="F:crossover junction DNA endonuclease activity"/>
    <property type="evidence" value="ECO:0007669"/>
    <property type="project" value="TreeGrafter"/>
</dbReference>
<evidence type="ECO:0000313" key="9">
    <source>
        <dbReference type="EMBL" id="KFD71265.1"/>
    </source>
</evidence>
<keyword evidence="4" id="KW-0067">ATP-binding</keyword>
<feature type="domain" description="RecA family profile 1" evidence="8">
    <location>
        <begin position="1"/>
        <end position="177"/>
    </location>
</feature>
<accession>A0A085NP69</accession>
<dbReference type="GO" id="GO:0000707">
    <property type="term" value="P:meiotic DNA recombinase assembly"/>
    <property type="evidence" value="ECO:0007669"/>
    <property type="project" value="TreeGrafter"/>
</dbReference>
<sequence length="472" mass="51528">MSTVILRLSLQLAVDARIPETLGGVDGEVVYIDTECTFRIGRLEQIARFAIDHCTSTAESESRRTVSFFEHYFQNVFRRCTVQRSALENFTMEKILSGIYVQRCTDLNGFRRCVHLLQEFVSANKKVKLIVVDSIATHLREQFASAIERNHVVQSVILQLLSVALRFNTAIFLTNQVTTKWTKYGESYTAPCLGPILTSNCSHQLFVYKKRGSTRYIRLIKSTTGGRHTRCAVGTIKNKLPIYLTKMKGTSGLVITEGPRRTGCTTEGGCKGGNKTRFPTGVVCSLIGPKRTTAAGDDEHCCCTGGTLSITGCAVLAVSLFGKASTTTTSSRVESYSTSLGVKVTDSSPELLTSSDGLFPMVFAKASRGPINRCSVRSSKNKSAVSITSSIFFTDSGTDSLRSLLSKYRSIKLSISIQRLTNDGRADRSIKCCKNTLPVIVKARTRVSSLPYVLSSDAASSSKALSNGKKTL</sequence>
<dbReference type="GO" id="GO:0007131">
    <property type="term" value="P:reciprocal meiotic recombination"/>
    <property type="evidence" value="ECO:0007669"/>
    <property type="project" value="TreeGrafter"/>
</dbReference>
<evidence type="ECO:0000256" key="2">
    <source>
        <dbReference type="ARBA" id="ARBA00022741"/>
    </source>
</evidence>
<evidence type="ECO:0000259" key="8">
    <source>
        <dbReference type="PROSITE" id="PS50162"/>
    </source>
</evidence>
<dbReference type="SUPFAM" id="SSF52540">
    <property type="entry name" value="P-loop containing nucleoside triphosphate hydrolases"/>
    <property type="match status" value="1"/>
</dbReference>
<dbReference type="GO" id="GO:0005524">
    <property type="term" value="F:ATP binding"/>
    <property type="evidence" value="ECO:0007669"/>
    <property type="project" value="UniProtKB-KW"/>
</dbReference>
<comment type="subcellular location">
    <subcellularLocation>
        <location evidence="1">Nucleus</location>
    </subcellularLocation>
</comment>
<evidence type="ECO:0000256" key="1">
    <source>
        <dbReference type="ARBA" id="ARBA00004123"/>
    </source>
</evidence>
<evidence type="ECO:0000256" key="6">
    <source>
        <dbReference type="ARBA" id="ARBA00023242"/>
    </source>
</evidence>
<dbReference type="PROSITE" id="PS50162">
    <property type="entry name" value="RECA_2"/>
    <property type="match status" value="1"/>
</dbReference>
<evidence type="ECO:0000256" key="7">
    <source>
        <dbReference type="ARBA" id="ARBA00040674"/>
    </source>
</evidence>
<dbReference type="Gene3D" id="3.40.50.300">
    <property type="entry name" value="P-loop containing nucleotide triphosphate hydrolases"/>
    <property type="match status" value="1"/>
</dbReference>
<keyword evidence="5" id="KW-0234">DNA repair</keyword>
<dbReference type="GO" id="GO:0140664">
    <property type="term" value="F:ATP-dependent DNA damage sensor activity"/>
    <property type="evidence" value="ECO:0007669"/>
    <property type="project" value="InterPro"/>
</dbReference>
<dbReference type="InterPro" id="IPR020588">
    <property type="entry name" value="RecA_ATP-bd"/>
</dbReference>
<keyword evidence="6" id="KW-0539">Nucleus</keyword>
<gene>
    <name evidence="9" type="ORF">M514_04891</name>
</gene>
<dbReference type="AlphaFoldDB" id="A0A085NP69"/>
<dbReference type="InterPro" id="IPR052093">
    <property type="entry name" value="HR_Repair_Mediator"/>
</dbReference>
<dbReference type="PANTHER" id="PTHR46239">
    <property type="entry name" value="DNA REPAIR PROTEIN RAD51 HOMOLOG 3 RAD51C"/>
    <property type="match status" value="1"/>
</dbReference>
<dbReference type="GO" id="GO:0005657">
    <property type="term" value="C:replication fork"/>
    <property type="evidence" value="ECO:0007669"/>
    <property type="project" value="TreeGrafter"/>
</dbReference>
<evidence type="ECO:0000256" key="4">
    <source>
        <dbReference type="ARBA" id="ARBA00022840"/>
    </source>
</evidence>
<organism evidence="9">
    <name type="scientific">Trichuris suis</name>
    <name type="common">pig whipworm</name>
    <dbReference type="NCBI Taxonomy" id="68888"/>
    <lineage>
        <taxon>Eukaryota</taxon>
        <taxon>Metazoa</taxon>
        <taxon>Ecdysozoa</taxon>
        <taxon>Nematoda</taxon>
        <taxon>Enoplea</taxon>
        <taxon>Dorylaimia</taxon>
        <taxon>Trichinellida</taxon>
        <taxon>Trichuridae</taxon>
        <taxon>Trichuris</taxon>
    </lineage>
</organism>
<dbReference type="InterPro" id="IPR027417">
    <property type="entry name" value="P-loop_NTPase"/>
</dbReference>
<dbReference type="GO" id="GO:0000400">
    <property type="term" value="F:four-way junction DNA binding"/>
    <property type="evidence" value="ECO:0007669"/>
    <property type="project" value="TreeGrafter"/>
</dbReference>